<dbReference type="RefSeq" id="WP_264788285.1">
    <property type="nucleotide sequence ID" value="NZ_AP026867.1"/>
</dbReference>
<protein>
    <submittedName>
        <fullName evidence="1">Uncharacterized protein</fullName>
    </submittedName>
</protein>
<proteinExistence type="predicted"/>
<reference evidence="1" key="1">
    <citation type="submission" date="2022-09" db="EMBL/GenBank/DDBJ databases">
        <title>Aureispira anguillicida sp. nov., isolated from Leptocephalus of Japanese eel Anguilla japonica.</title>
        <authorList>
            <person name="Yuasa K."/>
            <person name="Mekata T."/>
            <person name="Ikunari K."/>
        </authorList>
    </citation>
    <scope>NUCLEOTIDE SEQUENCE</scope>
    <source>
        <strain evidence="1">EL160426</strain>
    </source>
</reference>
<keyword evidence="2" id="KW-1185">Reference proteome</keyword>
<accession>A0A915YH88</accession>
<evidence type="ECO:0000313" key="1">
    <source>
        <dbReference type="EMBL" id="BDS12946.1"/>
    </source>
</evidence>
<dbReference type="KEGG" id="aup:AsAng_0036710"/>
<evidence type="ECO:0000313" key="2">
    <source>
        <dbReference type="Proteomes" id="UP001060919"/>
    </source>
</evidence>
<name>A0A915YH88_9BACT</name>
<sequence length="135" mass="15383">MEDIKEIVPIPSKIETQIFNPCISLIRSLEKDGEKDIYGYYLGVVCKDYLIVDIEPKNNDLPSPCDIEINVIISEFHSGLGLDNYKVVCLGKSYTEVFGIITIYTHFENGRLENLNYGPDLKGKTIIRFEDAIIY</sequence>
<dbReference type="Proteomes" id="UP001060919">
    <property type="component" value="Chromosome"/>
</dbReference>
<organism evidence="1 2">
    <name type="scientific">Aureispira anguillae</name>
    <dbReference type="NCBI Taxonomy" id="2864201"/>
    <lineage>
        <taxon>Bacteria</taxon>
        <taxon>Pseudomonadati</taxon>
        <taxon>Bacteroidota</taxon>
        <taxon>Saprospiria</taxon>
        <taxon>Saprospirales</taxon>
        <taxon>Saprospiraceae</taxon>
        <taxon>Aureispira</taxon>
    </lineage>
</organism>
<gene>
    <name evidence="1" type="ORF">AsAng_0036710</name>
</gene>
<dbReference type="AlphaFoldDB" id="A0A915YH88"/>
<dbReference type="EMBL" id="AP026867">
    <property type="protein sequence ID" value="BDS12946.1"/>
    <property type="molecule type" value="Genomic_DNA"/>
</dbReference>